<dbReference type="GO" id="GO:0043565">
    <property type="term" value="F:sequence-specific DNA binding"/>
    <property type="evidence" value="ECO:0007669"/>
    <property type="project" value="TreeGrafter"/>
</dbReference>
<protein>
    <submittedName>
        <fullName evidence="6">Glycine cleavage system transcriptional activator</fullName>
    </submittedName>
</protein>
<comment type="similarity">
    <text evidence="1">Belongs to the LysR transcriptional regulatory family.</text>
</comment>
<evidence type="ECO:0000256" key="3">
    <source>
        <dbReference type="ARBA" id="ARBA00023125"/>
    </source>
</evidence>
<dbReference type="GO" id="GO:0003700">
    <property type="term" value="F:DNA-binding transcription factor activity"/>
    <property type="evidence" value="ECO:0007669"/>
    <property type="project" value="InterPro"/>
</dbReference>
<dbReference type="GO" id="GO:0006351">
    <property type="term" value="P:DNA-templated transcription"/>
    <property type="evidence" value="ECO:0007669"/>
    <property type="project" value="TreeGrafter"/>
</dbReference>
<evidence type="ECO:0000313" key="6">
    <source>
        <dbReference type="EMBL" id="SLN52888.1"/>
    </source>
</evidence>
<gene>
    <name evidence="6" type="primary">gcvA_3</name>
    <name evidence="6" type="ORF">ROJ8625_02688</name>
</gene>
<accession>A0A1X6ZJH5</accession>
<dbReference type="FunFam" id="1.10.10.10:FF:000001">
    <property type="entry name" value="LysR family transcriptional regulator"/>
    <property type="match status" value="1"/>
</dbReference>
<dbReference type="InterPro" id="IPR036390">
    <property type="entry name" value="WH_DNA-bd_sf"/>
</dbReference>
<dbReference type="PRINTS" id="PR00039">
    <property type="entry name" value="HTHLYSR"/>
</dbReference>
<proteinExistence type="inferred from homology"/>
<keyword evidence="2" id="KW-0805">Transcription regulation</keyword>
<dbReference type="Gene3D" id="3.40.190.10">
    <property type="entry name" value="Periplasmic binding protein-like II"/>
    <property type="match status" value="2"/>
</dbReference>
<dbReference type="InterPro" id="IPR058163">
    <property type="entry name" value="LysR-type_TF_proteobact-type"/>
</dbReference>
<organism evidence="6 7">
    <name type="scientific">Roseivivax jejudonensis</name>
    <dbReference type="NCBI Taxonomy" id="1529041"/>
    <lineage>
        <taxon>Bacteria</taxon>
        <taxon>Pseudomonadati</taxon>
        <taxon>Pseudomonadota</taxon>
        <taxon>Alphaproteobacteria</taxon>
        <taxon>Rhodobacterales</taxon>
        <taxon>Roseobacteraceae</taxon>
        <taxon>Roseivivax</taxon>
    </lineage>
</organism>
<dbReference type="SUPFAM" id="SSF46785">
    <property type="entry name" value="Winged helix' DNA-binding domain"/>
    <property type="match status" value="1"/>
</dbReference>
<name>A0A1X6ZJH5_9RHOB</name>
<dbReference type="AlphaFoldDB" id="A0A1X6ZJH5"/>
<dbReference type="InterPro" id="IPR036388">
    <property type="entry name" value="WH-like_DNA-bd_sf"/>
</dbReference>
<dbReference type="PANTHER" id="PTHR30537">
    <property type="entry name" value="HTH-TYPE TRANSCRIPTIONAL REGULATOR"/>
    <property type="match status" value="1"/>
</dbReference>
<evidence type="ECO:0000259" key="5">
    <source>
        <dbReference type="PROSITE" id="PS50931"/>
    </source>
</evidence>
<dbReference type="RefSeq" id="WP_085792353.1">
    <property type="nucleotide sequence ID" value="NZ_FWFK01000004.1"/>
</dbReference>
<dbReference type="Gene3D" id="1.10.10.10">
    <property type="entry name" value="Winged helix-like DNA-binding domain superfamily/Winged helix DNA-binding domain"/>
    <property type="match status" value="1"/>
</dbReference>
<dbReference type="InterPro" id="IPR005119">
    <property type="entry name" value="LysR_subst-bd"/>
</dbReference>
<dbReference type="Pfam" id="PF00126">
    <property type="entry name" value="HTH_1"/>
    <property type="match status" value="1"/>
</dbReference>
<dbReference type="PANTHER" id="PTHR30537:SF26">
    <property type="entry name" value="GLYCINE CLEAVAGE SYSTEM TRANSCRIPTIONAL ACTIVATOR"/>
    <property type="match status" value="1"/>
</dbReference>
<dbReference type="PROSITE" id="PS50931">
    <property type="entry name" value="HTH_LYSR"/>
    <property type="match status" value="1"/>
</dbReference>
<dbReference type="InterPro" id="IPR000847">
    <property type="entry name" value="LysR_HTH_N"/>
</dbReference>
<dbReference type="SUPFAM" id="SSF53850">
    <property type="entry name" value="Periplasmic binding protein-like II"/>
    <property type="match status" value="1"/>
</dbReference>
<dbReference type="OrthoDB" id="7328368at2"/>
<dbReference type="EMBL" id="FWFK01000004">
    <property type="protein sequence ID" value="SLN52888.1"/>
    <property type="molecule type" value="Genomic_DNA"/>
</dbReference>
<reference evidence="6 7" key="1">
    <citation type="submission" date="2017-03" db="EMBL/GenBank/DDBJ databases">
        <authorList>
            <person name="Afonso C.L."/>
            <person name="Miller P.J."/>
            <person name="Scott M.A."/>
            <person name="Spackman E."/>
            <person name="Goraichik I."/>
            <person name="Dimitrov K.M."/>
            <person name="Suarez D.L."/>
            <person name="Swayne D.E."/>
        </authorList>
    </citation>
    <scope>NUCLEOTIDE SEQUENCE [LARGE SCALE GENOMIC DNA]</scope>
    <source>
        <strain evidence="6 7">CECT 8625</strain>
    </source>
</reference>
<dbReference type="Pfam" id="PF03466">
    <property type="entry name" value="LysR_substrate"/>
    <property type="match status" value="1"/>
</dbReference>
<sequence>MPFSRLPPLSSLRAFSAFAETGSVTRAGAMLNVSHAAVSQQLRNLEAHLGVKLVDRSGRQLELTQEGRQLADALIGAFGRIAQVIEALTGADADRPLHVSTSPSFASNWLMPRLAGFRAAHPEIDIMIDPTPVLNDPEPGGIDLAIRYGDGRWPGLESESLIQSPIWIVAAPELIGDLDPDAPQDLLAFPWLQELGTSEASEWFARHGITERRVKGLIHVPGNLMLDGARNGQGIVVTTRVSVGQDVRAGRLRLLFEERPEGGYHAVTAPGVARPQLQAFLRWLRKEAAREEVPSRAALP</sequence>
<evidence type="ECO:0000256" key="4">
    <source>
        <dbReference type="ARBA" id="ARBA00023163"/>
    </source>
</evidence>
<evidence type="ECO:0000313" key="7">
    <source>
        <dbReference type="Proteomes" id="UP000193570"/>
    </source>
</evidence>
<keyword evidence="4" id="KW-0804">Transcription</keyword>
<dbReference type="Proteomes" id="UP000193570">
    <property type="component" value="Unassembled WGS sequence"/>
</dbReference>
<keyword evidence="7" id="KW-1185">Reference proteome</keyword>
<keyword evidence="3" id="KW-0238">DNA-binding</keyword>
<feature type="domain" description="HTH lysR-type" evidence="5">
    <location>
        <begin position="7"/>
        <end position="64"/>
    </location>
</feature>
<evidence type="ECO:0000256" key="2">
    <source>
        <dbReference type="ARBA" id="ARBA00023015"/>
    </source>
</evidence>
<evidence type="ECO:0000256" key="1">
    <source>
        <dbReference type="ARBA" id="ARBA00009437"/>
    </source>
</evidence>